<dbReference type="GO" id="GO:0030488">
    <property type="term" value="P:tRNA methylation"/>
    <property type="evidence" value="ECO:0007669"/>
    <property type="project" value="TreeGrafter"/>
</dbReference>
<dbReference type="SFLD" id="SFLDS00029">
    <property type="entry name" value="Radical_SAM"/>
    <property type="match status" value="1"/>
</dbReference>
<dbReference type="InterPro" id="IPR040072">
    <property type="entry name" value="Methyltransferase_A"/>
</dbReference>
<organism evidence="15 16">
    <name type="scientific">Parazoarcus communis</name>
    <dbReference type="NCBI Taxonomy" id="41977"/>
    <lineage>
        <taxon>Bacteria</taxon>
        <taxon>Pseudomonadati</taxon>
        <taxon>Pseudomonadota</taxon>
        <taxon>Betaproteobacteria</taxon>
        <taxon>Rhodocyclales</taxon>
        <taxon>Zoogloeaceae</taxon>
        <taxon>Parazoarcus</taxon>
    </lineage>
</organism>
<evidence type="ECO:0000256" key="9">
    <source>
        <dbReference type="ARBA" id="ARBA00022723"/>
    </source>
</evidence>
<evidence type="ECO:0000256" key="10">
    <source>
        <dbReference type="ARBA" id="ARBA00023004"/>
    </source>
</evidence>
<dbReference type="InterPro" id="IPR058240">
    <property type="entry name" value="rSAM_sf"/>
</dbReference>
<evidence type="ECO:0000259" key="14">
    <source>
        <dbReference type="PROSITE" id="PS51918"/>
    </source>
</evidence>
<dbReference type="GO" id="GO:0005737">
    <property type="term" value="C:cytoplasm"/>
    <property type="evidence" value="ECO:0007669"/>
    <property type="project" value="UniProtKB-SubCell"/>
</dbReference>
<comment type="subcellular location">
    <subcellularLocation>
        <location evidence="2">Cytoplasm</location>
    </subcellularLocation>
</comment>
<keyword evidence="11" id="KW-0411">Iron-sulfur</keyword>
<comment type="cofactor">
    <cofactor evidence="1">
        <name>[4Fe-4S] cluster</name>
        <dbReference type="ChEBI" id="CHEBI:49883"/>
    </cofactor>
</comment>
<dbReference type="EMBL" id="CP022187">
    <property type="protein sequence ID" value="AWI77324.1"/>
    <property type="molecule type" value="Genomic_DNA"/>
</dbReference>
<dbReference type="SFLD" id="SFLDG01062">
    <property type="entry name" value="methyltransferase_(Class_A)"/>
    <property type="match status" value="1"/>
</dbReference>
<sequence length="356" mass="39228">MRIEQISRRLHDLGAKTCHEQRVLRGWIQRRPLDAGRRPAEHFLPQSIRNALPELMAELDGLARLNSAHPGDDGSSRLLVELADGQTVESVLLPRDGLCVSSQLGCAVGCVFCMTGKDGLLRQLGSAEIVAQVALARSMRRVTKVVFMGMGEPAHNIDNVIEAIEFLGTIGGIGHKNLVFSTVGDPRVFERLPQMTVKPALALSLHSSLPALREKLLPRAPRIAPAELVELGERYARATGYPIQYQWTLIEGVNDSEEEMEGIVRLLTGKYAIMNLIPYNAVPELEFRRPSWERAAELGRWLHRRGVLTKLRHSAGQDVDAGCGQLRARSIRIERRRPAHAQSPNDATAAPVAPAA</sequence>
<dbReference type="RefSeq" id="WP_108951022.1">
    <property type="nucleotide sequence ID" value="NZ_CP022187.1"/>
</dbReference>
<keyword evidence="5" id="KW-0963">Cytoplasm</keyword>
<dbReference type="AlphaFoldDB" id="A0A2U8GV70"/>
<dbReference type="GO" id="GO:0046872">
    <property type="term" value="F:metal ion binding"/>
    <property type="evidence" value="ECO:0007669"/>
    <property type="project" value="UniProtKB-KW"/>
</dbReference>
<dbReference type="InterPro" id="IPR004383">
    <property type="entry name" value="rRNA_lsu_MTrfase_RlmN/Cfr"/>
</dbReference>
<keyword evidence="8" id="KW-0949">S-adenosyl-L-methionine</keyword>
<protein>
    <submittedName>
        <fullName evidence="15">rRNA methyltransferase</fullName>
    </submittedName>
</protein>
<keyword evidence="9" id="KW-0479">Metal-binding</keyword>
<keyword evidence="6 15" id="KW-0489">Methyltransferase</keyword>
<dbReference type="GO" id="GO:0008173">
    <property type="term" value="F:RNA methyltransferase activity"/>
    <property type="evidence" value="ECO:0007669"/>
    <property type="project" value="InterPro"/>
</dbReference>
<dbReference type="SFLD" id="SFLDF00275">
    <property type="entry name" value="adenosine_C2_methyltransferase"/>
    <property type="match status" value="1"/>
</dbReference>
<evidence type="ECO:0000313" key="16">
    <source>
        <dbReference type="Proteomes" id="UP000244930"/>
    </source>
</evidence>
<dbReference type="GO" id="GO:0070475">
    <property type="term" value="P:rRNA base methylation"/>
    <property type="evidence" value="ECO:0007669"/>
    <property type="project" value="TreeGrafter"/>
</dbReference>
<dbReference type="GO" id="GO:0051539">
    <property type="term" value="F:4 iron, 4 sulfur cluster binding"/>
    <property type="evidence" value="ECO:0007669"/>
    <property type="project" value="UniProtKB-KW"/>
</dbReference>
<dbReference type="Gene3D" id="3.20.20.70">
    <property type="entry name" value="Aldolase class I"/>
    <property type="match status" value="1"/>
</dbReference>
<accession>A0A2U8GV70</accession>
<evidence type="ECO:0000256" key="12">
    <source>
        <dbReference type="ARBA" id="ARBA00023157"/>
    </source>
</evidence>
<dbReference type="InterPro" id="IPR013785">
    <property type="entry name" value="Aldolase_TIM"/>
</dbReference>
<dbReference type="PROSITE" id="PS51918">
    <property type="entry name" value="RADICAL_SAM"/>
    <property type="match status" value="1"/>
</dbReference>
<evidence type="ECO:0000256" key="7">
    <source>
        <dbReference type="ARBA" id="ARBA00022679"/>
    </source>
</evidence>
<evidence type="ECO:0000256" key="2">
    <source>
        <dbReference type="ARBA" id="ARBA00004496"/>
    </source>
</evidence>
<dbReference type="SUPFAM" id="SSF102114">
    <property type="entry name" value="Radical SAM enzymes"/>
    <property type="match status" value="1"/>
</dbReference>
<evidence type="ECO:0000256" key="8">
    <source>
        <dbReference type="ARBA" id="ARBA00022691"/>
    </source>
</evidence>
<feature type="region of interest" description="Disordered" evidence="13">
    <location>
        <begin position="334"/>
        <end position="356"/>
    </location>
</feature>
<dbReference type="Pfam" id="PF04055">
    <property type="entry name" value="Radical_SAM"/>
    <property type="match status" value="1"/>
</dbReference>
<dbReference type="Proteomes" id="UP000244930">
    <property type="component" value="Chromosome"/>
</dbReference>
<feature type="compositionally biased region" description="Low complexity" evidence="13">
    <location>
        <begin position="347"/>
        <end position="356"/>
    </location>
</feature>
<evidence type="ECO:0000256" key="13">
    <source>
        <dbReference type="SAM" id="MobiDB-lite"/>
    </source>
</evidence>
<dbReference type="NCBIfam" id="NF011034">
    <property type="entry name" value="PRK14464.1"/>
    <property type="match status" value="1"/>
</dbReference>
<feature type="domain" description="Radical SAM core" evidence="14">
    <location>
        <begin position="92"/>
        <end position="318"/>
    </location>
</feature>
<name>A0A2U8GV70_9RHOO</name>
<comment type="similarity">
    <text evidence="3">Belongs to the radical SAM superfamily. RlmN family.</text>
</comment>
<evidence type="ECO:0000256" key="5">
    <source>
        <dbReference type="ARBA" id="ARBA00022490"/>
    </source>
</evidence>
<reference evidence="15 16" key="1">
    <citation type="submission" date="2017-06" db="EMBL/GenBank/DDBJ databases">
        <title>Azoarcus.</title>
        <authorList>
            <person name="Woo J.-H."/>
            <person name="Kim H.-S."/>
        </authorList>
    </citation>
    <scope>NUCLEOTIDE SEQUENCE [LARGE SCALE GENOMIC DNA]</scope>
    <source>
        <strain evidence="15 16">TSPY31</strain>
    </source>
</reference>
<evidence type="ECO:0000313" key="15">
    <source>
        <dbReference type="EMBL" id="AWI77324.1"/>
    </source>
</evidence>
<evidence type="ECO:0000256" key="6">
    <source>
        <dbReference type="ARBA" id="ARBA00022603"/>
    </source>
</evidence>
<evidence type="ECO:0000256" key="11">
    <source>
        <dbReference type="ARBA" id="ARBA00023014"/>
    </source>
</evidence>
<evidence type="ECO:0000256" key="3">
    <source>
        <dbReference type="ARBA" id="ARBA00007544"/>
    </source>
</evidence>
<keyword evidence="7 15" id="KW-0808">Transferase</keyword>
<dbReference type="PANTHER" id="PTHR30544">
    <property type="entry name" value="23S RRNA METHYLTRANSFERASE"/>
    <property type="match status" value="1"/>
</dbReference>
<evidence type="ECO:0000256" key="1">
    <source>
        <dbReference type="ARBA" id="ARBA00001966"/>
    </source>
</evidence>
<keyword evidence="12" id="KW-1015">Disulfide bond</keyword>
<keyword evidence="4" id="KW-0004">4Fe-4S</keyword>
<dbReference type="InterPro" id="IPR007197">
    <property type="entry name" value="rSAM"/>
</dbReference>
<keyword evidence="16" id="KW-1185">Reference proteome</keyword>
<dbReference type="CDD" id="cd01335">
    <property type="entry name" value="Radical_SAM"/>
    <property type="match status" value="1"/>
</dbReference>
<dbReference type="PANTHER" id="PTHR30544:SF5">
    <property type="entry name" value="RADICAL SAM CORE DOMAIN-CONTAINING PROTEIN"/>
    <property type="match status" value="1"/>
</dbReference>
<keyword evidence="10" id="KW-0408">Iron</keyword>
<dbReference type="PIRSF" id="PIRSF006004">
    <property type="entry name" value="CHP00048"/>
    <property type="match status" value="1"/>
</dbReference>
<gene>
    <name evidence="15" type="ORF">CEW83_20515</name>
</gene>
<dbReference type="KEGG" id="acom:CEW83_20515"/>
<evidence type="ECO:0000256" key="4">
    <source>
        <dbReference type="ARBA" id="ARBA00022485"/>
    </source>
</evidence>
<proteinExistence type="inferred from homology"/>